<proteinExistence type="predicted"/>
<gene>
    <name evidence="1" type="ORF">LEMA_uP046580.1</name>
</gene>
<dbReference type="VEuPathDB" id="FungiDB:LEMA_uP046580.1"/>
<evidence type="ECO:0000313" key="2">
    <source>
        <dbReference type="Proteomes" id="UP000002668"/>
    </source>
</evidence>
<dbReference type="AlphaFoldDB" id="E5R4I4"/>
<accession>E5R4I4</accession>
<protein>
    <submittedName>
        <fullName evidence="1">Predicted protein</fullName>
    </submittedName>
</protein>
<dbReference type="InParanoid" id="E5R4I4"/>
<dbReference type="Proteomes" id="UP000002668">
    <property type="component" value="Genome"/>
</dbReference>
<organism evidence="2">
    <name type="scientific">Leptosphaeria maculans (strain JN3 / isolate v23.1.3 / race Av1-4-5-6-7-8)</name>
    <name type="common">Blackleg fungus</name>
    <name type="synonym">Phoma lingam</name>
    <dbReference type="NCBI Taxonomy" id="985895"/>
    <lineage>
        <taxon>Eukaryota</taxon>
        <taxon>Fungi</taxon>
        <taxon>Dikarya</taxon>
        <taxon>Ascomycota</taxon>
        <taxon>Pezizomycotina</taxon>
        <taxon>Dothideomycetes</taxon>
        <taxon>Pleosporomycetidae</taxon>
        <taxon>Pleosporales</taxon>
        <taxon>Pleosporineae</taxon>
        <taxon>Leptosphaeriaceae</taxon>
        <taxon>Plenodomus</taxon>
        <taxon>Plenodomus lingam/Leptosphaeria maculans species complex</taxon>
    </lineage>
</organism>
<reference evidence="2" key="1">
    <citation type="journal article" date="2011" name="Nat. Commun.">
        <title>Effector diversification within compartments of the Leptosphaeria maculans genome affected by Repeat-Induced Point mutations.</title>
        <authorList>
            <person name="Rouxel T."/>
            <person name="Grandaubert J."/>
            <person name="Hane J.K."/>
            <person name="Hoede C."/>
            <person name="van de Wouw A.P."/>
            <person name="Couloux A."/>
            <person name="Dominguez V."/>
            <person name="Anthouard V."/>
            <person name="Bally P."/>
            <person name="Bourras S."/>
            <person name="Cozijnsen A.J."/>
            <person name="Ciuffetti L.M."/>
            <person name="Degrave A."/>
            <person name="Dilmaghani A."/>
            <person name="Duret L."/>
            <person name="Fudal I."/>
            <person name="Goodwin S.B."/>
            <person name="Gout L."/>
            <person name="Glaser N."/>
            <person name="Linglin J."/>
            <person name="Kema G.H.J."/>
            <person name="Lapalu N."/>
            <person name="Lawrence C.B."/>
            <person name="May K."/>
            <person name="Meyer M."/>
            <person name="Ollivier B."/>
            <person name="Poulain J."/>
            <person name="Schoch C.L."/>
            <person name="Simon A."/>
            <person name="Spatafora J.W."/>
            <person name="Stachowiak A."/>
            <person name="Turgeon B.G."/>
            <person name="Tyler B.M."/>
            <person name="Vincent D."/>
            <person name="Weissenbach J."/>
            <person name="Amselem J."/>
            <person name="Quesneville H."/>
            <person name="Oliver R.P."/>
            <person name="Wincker P."/>
            <person name="Balesdent M.-H."/>
            <person name="Howlett B.J."/>
        </authorList>
    </citation>
    <scope>NUCLEOTIDE SEQUENCE [LARGE SCALE GENOMIC DNA]</scope>
    <source>
        <strain evidence="2">JN3 / isolate v23.1.3 / race Av1-4-5-6-7-8</strain>
    </source>
</reference>
<evidence type="ECO:0000313" key="1">
    <source>
        <dbReference type="EMBL" id="CBX91952.1"/>
    </source>
</evidence>
<dbReference type="HOGENOM" id="CLU_2979529_0_0_1"/>
<keyword evidence="2" id="KW-1185">Reference proteome</keyword>
<name>E5R4I4_LEPMJ</name>
<sequence length="58" mass="6428">MLANRDHLVEDVQNASRRHEARHSGPSCIGVVAAIRPALFVHRTVGSIQIGQMWGEPR</sequence>
<dbReference type="EMBL" id="FP929083">
    <property type="protein sequence ID" value="CBX91952.1"/>
    <property type="molecule type" value="Genomic_DNA"/>
</dbReference>